<dbReference type="OrthoDB" id="2107166at2759"/>
<sequence length="477" mass="51476">MGRWTQYDEDDYRLPEGFKLVGYDADVQTYFFKDRKGTLWSSKERHGVMQPVQKKRREKAKDASMDEAAVDSDDEATLVYISDEELDDAEASPSQPRSLWTLYDNGQVPSVDVSYATSSQPNAASFSFLPSSSITPAEPIGESRGSTSPLRKHGFRDIARLVQSSSTFITDKVKNNMPTSVADPDGSGWRQDEKSGAHILAQADMEWENLKRSSTTGSKKISSFSRSPSSASTATRVSTSEKEKGKKSLEVPDSEATSAKRAFSLRNPKGREADRATAQTRPGLAHIMSVSSGHTVPSRMTEKKQHEKKPSFPPAGWSTSPTLPVQKDALRVPTSYGKAMDLGEPKKRPDDKSLPDPINKSLLSSAHAAPTRNTASTSPAIPSAPIPTRSTSSSSSIPQTRLGALNSSSSLKIPPSPPRDKGKQKATEDVSDPRLESLPSVPTGKLGSLSLGSEKGSKSESGRPPVSTVKEGVLVDI</sequence>
<feature type="compositionally biased region" description="Low complexity" evidence="1">
    <location>
        <begin position="444"/>
        <end position="454"/>
    </location>
</feature>
<feature type="compositionally biased region" description="Basic and acidic residues" evidence="1">
    <location>
        <begin position="418"/>
        <end position="435"/>
    </location>
</feature>
<feature type="compositionally biased region" description="Basic and acidic residues" evidence="1">
    <location>
        <begin position="300"/>
        <end position="310"/>
    </location>
</feature>
<evidence type="ECO:0000256" key="1">
    <source>
        <dbReference type="SAM" id="MobiDB-lite"/>
    </source>
</evidence>
<reference evidence="2 3" key="1">
    <citation type="journal article" date="2019" name="Nat. Ecol. Evol.">
        <title>Megaphylogeny resolves global patterns of mushroom evolution.</title>
        <authorList>
            <person name="Varga T."/>
            <person name="Krizsan K."/>
            <person name="Foldi C."/>
            <person name="Dima B."/>
            <person name="Sanchez-Garcia M."/>
            <person name="Sanchez-Ramirez S."/>
            <person name="Szollosi G.J."/>
            <person name="Szarkandi J.G."/>
            <person name="Papp V."/>
            <person name="Albert L."/>
            <person name="Andreopoulos W."/>
            <person name="Angelini C."/>
            <person name="Antonin V."/>
            <person name="Barry K.W."/>
            <person name="Bougher N.L."/>
            <person name="Buchanan P."/>
            <person name="Buyck B."/>
            <person name="Bense V."/>
            <person name="Catcheside P."/>
            <person name="Chovatia M."/>
            <person name="Cooper J."/>
            <person name="Damon W."/>
            <person name="Desjardin D."/>
            <person name="Finy P."/>
            <person name="Geml J."/>
            <person name="Haridas S."/>
            <person name="Hughes K."/>
            <person name="Justo A."/>
            <person name="Karasinski D."/>
            <person name="Kautmanova I."/>
            <person name="Kiss B."/>
            <person name="Kocsube S."/>
            <person name="Kotiranta H."/>
            <person name="LaButti K.M."/>
            <person name="Lechner B.E."/>
            <person name="Liimatainen K."/>
            <person name="Lipzen A."/>
            <person name="Lukacs Z."/>
            <person name="Mihaltcheva S."/>
            <person name="Morgado L.N."/>
            <person name="Niskanen T."/>
            <person name="Noordeloos M.E."/>
            <person name="Ohm R.A."/>
            <person name="Ortiz-Santana B."/>
            <person name="Ovrebo C."/>
            <person name="Racz N."/>
            <person name="Riley R."/>
            <person name="Savchenko A."/>
            <person name="Shiryaev A."/>
            <person name="Soop K."/>
            <person name="Spirin V."/>
            <person name="Szebenyi C."/>
            <person name="Tomsovsky M."/>
            <person name="Tulloss R.E."/>
            <person name="Uehling J."/>
            <person name="Grigoriev I.V."/>
            <person name="Vagvolgyi C."/>
            <person name="Papp T."/>
            <person name="Martin F.M."/>
            <person name="Miettinen O."/>
            <person name="Hibbett D.S."/>
            <person name="Nagy L.G."/>
        </authorList>
    </citation>
    <scope>NUCLEOTIDE SEQUENCE [LARGE SCALE GENOMIC DNA]</scope>
    <source>
        <strain evidence="2 3">CBS 309.79</strain>
    </source>
</reference>
<feature type="region of interest" description="Disordered" evidence="1">
    <location>
        <begin position="208"/>
        <end position="477"/>
    </location>
</feature>
<proteinExistence type="predicted"/>
<feature type="compositionally biased region" description="Low complexity" evidence="1">
    <location>
        <begin position="216"/>
        <end position="238"/>
    </location>
</feature>
<evidence type="ECO:0000313" key="3">
    <source>
        <dbReference type="Proteomes" id="UP000305067"/>
    </source>
</evidence>
<gene>
    <name evidence="2" type="ORF">BDV98DRAFT_564845</name>
</gene>
<feature type="compositionally biased region" description="Basic and acidic residues" evidence="1">
    <location>
        <begin position="341"/>
        <end position="354"/>
    </location>
</feature>
<dbReference type="EMBL" id="ML178821">
    <property type="protein sequence ID" value="TFL02794.1"/>
    <property type="molecule type" value="Genomic_DNA"/>
</dbReference>
<dbReference type="Proteomes" id="UP000305067">
    <property type="component" value="Unassembled WGS sequence"/>
</dbReference>
<feature type="compositionally biased region" description="Low complexity" evidence="1">
    <location>
        <begin position="374"/>
        <end position="400"/>
    </location>
</feature>
<protein>
    <submittedName>
        <fullName evidence="2">Uncharacterized protein</fullName>
    </submittedName>
</protein>
<organism evidence="2 3">
    <name type="scientific">Pterulicium gracile</name>
    <dbReference type="NCBI Taxonomy" id="1884261"/>
    <lineage>
        <taxon>Eukaryota</taxon>
        <taxon>Fungi</taxon>
        <taxon>Dikarya</taxon>
        <taxon>Basidiomycota</taxon>
        <taxon>Agaricomycotina</taxon>
        <taxon>Agaricomycetes</taxon>
        <taxon>Agaricomycetidae</taxon>
        <taxon>Agaricales</taxon>
        <taxon>Pleurotineae</taxon>
        <taxon>Pterulaceae</taxon>
        <taxon>Pterulicium</taxon>
    </lineage>
</organism>
<accession>A0A5C3QWR1</accession>
<name>A0A5C3QWR1_9AGAR</name>
<dbReference type="AlphaFoldDB" id="A0A5C3QWR1"/>
<feature type="compositionally biased region" description="Basic and acidic residues" evidence="1">
    <location>
        <begin position="239"/>
        <end position="250"/>
    </location>
</feature>
<evidence type="ECO:0000313" key="2">
    <source>
        <dbReference type="EMBL" id="TFL02794.1"/>
    </source>
</evidence>
<keyword evidence="3" id="KW-1185">Reference proteome</keyword>
<feature type="region of interest" description="Disordered" evidence="1">
    <location>
        <begin position="43"/>
        <end position="71"/>
    </location>
</feature>